<dbReference type="Gene3D" id="3.30.70.270">
    <property type="match status" value="1"/>
</dbReference>
<evidence type="ECO:0000256" key="6">
    <source>
        <dbReference type="ARBA" id="ARBA00022918"/>
    </source>
</evidence>
<evidence type="ECO:0000259" key="7">
    <source>
        <dbReference type="Pfam" id="PF00078"/>
    </source>
</evidence>
<dbReference type="EMBL" id="QJKJ01002792">
    <property type="protein sequence ID" value="RDY01295.1"/>
    <property type="molecule type" value="Genomic_DNA"/>
</dbReference>
<evidence type="ECO:0000256" key="5">
    <source>
        <dbReference type="ARBA" id="ARBA00022801"/>
    </source>
</evidence>
<keyword evidence="1" id="KW-0808">Transferase</keyword>
<dbReference type="InterPro" id="IPR043128">
    <property type="entry name" value="Rev_trsase/Diguanyl_cyclase"/>
</dbReference>
<feature type="domain" description="Reverse transcriptase" evidence="7">
    <location>
        <begin position="37"/>
        <end position="194"/>
    </location>
</feature>
<dbReference type="CDD" id="cd09274">
    <property type="entry name" value="RNase_HI_RT_Ty3"/>
    <property type="match status" value="1"/>
</dbReference>
<dbReference type="GO" id="GO:0004519">
    <property type="term" value="F:endonuclease activity"/>
    <property type="evidence" value="ECO:0007669"/>
    <property type="project" value="UniProtKB-KW"/>
</dbReference>
<evidence type="ECO:0000256" key="3">
    <source>
        <dbReference type="ARBA" id="ARBA00022722"/>
    </source>
</evidence>
<dbReference type="GO" id="GO:0016787">
    <property type="term" value="F:hydrolase activity"/>
    <property type="evidence" value="ECO:0007669"/>
    <property type="project" value="UniProtKB-KW"/>
</dbReference>
<dbReference type="OrthoDB" id="420169at2759"/>
<keyword evidence="6" id="KW-0695">RNA-directed DNA polymerase</keyword>
<evidence type="ECO:0000313" key="11">
    <source>
        <dbReference type="Proteomes" id="UP000257109"/>
    </source>
</evidence>
<dbReference type="Pfam" id="PF17919">
    <property type="entry name" value="RT_RNaseH_2"/>
    <property type="match status" value="1"/>
</dbReference>
<dbReference type="AlphaFoldDB" id="A0A371HEU3"/>
<proteinExistence type="predicted"/>
<evidence type="ECO:0000256" key="1">
    <source>
        <dbReference type="ARBA" id="ARBA00022679"/>
    </source>
</evidence>
<dbReference type="Gene3D" id="3.10.10.10">
    <property type="entry name" value="HIV Type 1 Reverse Transcriptase, subunit A, domain 1"/>
    <property type="match status" value="1"/>
</dbReference>
<dbReference type="Pfam" id="PF00078">
    <property type="entry name" value="RVT_1"/>
    <property type="match status" value="1"/>
</dbReference>
<evidence type="ECO:0000313" key="10">
    <source>
        <dbReference type="EMBL" id="RDY01295.1"/>
    </source>
</evidence>
<keyword evidence="2" id="KW-0548">Nucleotidyltransferase</keyword>
<dbReference type="PANTHER" id="PTHR24559">
    <property type="entry name" value="TRANSPOSON TY3-I GAG-POL POLYPROTEIN"/>
    <property type="match status" value="1"/>
</dbReference>
<organism evidence="10 11">
    <name type="scientific">Mucuna pruriens</name>
    <name type="common">Velvet bean</name>
    <name type="synonym">Dolichos pruriens</name>
    <dbReference type="NCBI Taxonomy" id="157652"/>
    <lineage>
        <taxon>Eukaryota</taxon>
        <taxon>Viridiplantae</taxon>
        <taxon>Streptophyta</taxon>
        <taxon>Embryophyta</taxon>
        <taxon>Tracheophyta</taxon>
        <taxon>Spermatophyta</taxon>
        <taxon>Magnoliopsida</taxon>
        <taxon>eudicotyledons</taxon>
        <taxon>Gunneridae</taxon>
        <taxon>Pentapetalae</taxon>
        <taxon>rosids</taxon>
        <taxon>fabids</taxon>
        <taxon>Fabales</taxon>
        <taxon>Fabaceae</taxon>
        <taxon>Papilionoideae</taxon>
        <taxon>50 kb inversion clade</taxon>
        <taxon>NPAAA clade</taxon>
        <taxon>indigoferoid/millettioid clade</taxon>
        <taxon>Phaseoleae</taxon>
        <taxon>Mucuna</taxon>
    </lineage>
</organism>
<protein>
    <submittedName>
        <fullName evidence="10">Retrovirus-related Pol polyprotein</fullName>
    </submittedName>
</protein>
<dbReference type="SUPFAM" id="SSF56672">
    <property type="entry name" value="DNA/RNA polymerases"/>
    <property type="match status" value="1"/>
</dbReference>
<keyword evidence="3" id="KW-0540">Nuclease</keyword>
<evidence type="ECO:0000259" key="9">
    <source>
        <dbReference type="Pfam" id="PF17919"/>
    </source>
</evidence>
<evidence type="ECO:0000259" key="8">
    <source>
        <dbReference type="Pfam" id="PF17917"/>
    </source>
</evidence>
<feature type="domain" description="Reverse transcriptase/retrotransposon-derived protein RNase H-like" evidence="9">
    <location>
        <begin position="230"/>
        <end position="277"/>
    </location>
</feature>
<dbReference type="InterPro" id="IPR043502">
    <property type="entry name" value="DNA/RNA_pol_sf"/>
</dbReference>
<evidence type="ECO:0000256" key="4">
    <source>
        <dbReference type="ARBA" id="ARBA00022759"/>
    </source>
</evidence>
<evidence type="ECO:0000256" key="2">
    <source>
        <dbReference type="ARBA" id="ARBA00022695"/>
    </source>
</evidence>
<comment type="caution">
    <text evidence="10">The sequence shown here is derived from an EMBL/GenBank/DDBJ whole genome shotgun (WGS) entry which is preliminary data.</text>
</comment>
<keyword evidence="5" id="KW-0378">Hydrolase</keyword>
<name>A0A371HEU3_MUCPR</name>
<dbReference type="GO" id="GO:0003964">
    <property type="term" value="F:RNA-directed DNA polymerase activity"/>
    <property type="evidence" value="ECO:0007669"/>
    <property type="project" value="UniProtKB-KW"/>
</dbReference>
<feature type="non-terminal residue" evidence="10">
    <location>
        <position position="1"/>
    </location>
</feature>
<feature type="domain" description="Reverse transcriptase RNase H-like" evidence="8">
    <location>
        <begin position="283"/>
        <end position="335"/>
    </location>
</feature>
<dbReference type="CDD" id="cd01647">
    <property type="entry name" value="RT_LTR"/>
    <property type="match status" value="1"/>
</dbReference>
<dbReference type="InterPro" id="IPR000477">
    <property type="entry name" value="RT_dom"/>
</dbReference>
<dbReference type="InterPro" id="IPR053134">
    <property type="entry name" value="RNA-dir_DNA_polymerase"/>
</dbReference>
<gene>
    <name evidence="10" type="primary">pol</name>
    <name evidence="10" type="ORF">CR513_15381</name>
</gene>
<dbReference type="PANTHER" id="PTHR24559:SF444">
    <property type="entry name" value="REVERSE TRANSCRIPTASE DOMAIN-CONTAINING PROTEIN"/>
    <property type="match status" value="1"/>
</dbReference>
<reference evidence="10" key="1">
    <citation type="submission" date="2018-05" db="EMBL/GenBank/DDBJ databases">
        <title>Draft genome of Mucuna pruriens seed.</title>
        <authorList>
            <person name="Nnadi N.E."/>
            <person name="Vos R."/>
            <person name="Hasami M.H."/>
            <person name="Devisetty U.K."/>
            <person name="Aguiy J.C."/>
        </authorList>
    </citation>
    <scope>NUCLEOTIDE SEQUENCE [LARGE SCALE GENOMIC DNA]</scope>
    <source>
        <strain evidence="10">JCA_2017</strain>
    </source>
</reference>
<accession>A0A371HEU3</accession>
<keyword evidence="11" id="KW-1185">Reference proteome</keyword>
<dbReference type="InterPro" id="IPR041373">
    <property type="entry name" value="RT_RNaseH"/>
</dbReference>
<dbReference type="Pfam" id="PF17917">
    <property type="entry name" value="RT_RNaseH"/>
    <property type="match status" value="1"/>
</dbReference>
<dbReference type="Proteomes" id="UP000257109">
    <property type="component" value="Unassembled WGS sequence"/>
</dbReference>
<keyword evidence="4" id="KW-0255">Endonuclease</keyword>
<dbReference type="InterPro" id="IPR041577">
    <property type="entry name" value="RT_RNaseH_2"/>
</dbReference>
<sequence length="401" mass="45843">MNSTILDVIKKEVTKLLTTGIIYPISDSQWVSPVQVVPKKSGMTIQNSWRVYIDYQRLNQATCKDHFPLPFIDQVLEKLVGKSHYCFLDGFSGYMKIHIAPEDQYKTTFTCPFGTFAYTRMPFGLCNAPSTFQCCMTSIFSDLLQECMKVFMDDWYMSIHLTHAWKTYPRCIETNLVLNFEKCHFMVIEGIVLGHLASNKGIEVDKAKINIITSLPNPTSVWEVRSFLGHPCIEAFQELKCRLTSTPILQAPNWELPFELMYDASNSVLGAVLGQRVGVGRPELLAIVFSLDKFCSYQLGSKIVVFSGHAAFRFLLKKPDAKPRLIRWMLLLQEFNIEIRDKKGAENSMADHLSRIEREDDSLPIRDNFPDEQLLHITMPTQWFVDICNLVAASQFPPEVS</sequence>